<keyword evidence="4" id="KW-1185">Reference proteome</keyword>
<dbReference type="Proteomes" id="UP000235114">
    <property type="component" value="Unassembled WGS sequence"/>
</dbReference>
<evidence type="ECO:0000313" key="1">
    <source>
        <dbReference type="EMBL" id="PLR84726.1"/>
    </source>
</evidence>
<protein>
    <submittedName>
        <fullName evidence="1">Uncharacterized protein</fullName>
    </submittedName>
</protein>
<evidence type="ECO:0000313" key="3">
    <source>
        <dbReference type="Proteomes" id="UP000234951"/>
    </source>
</evidence>
<name>A0A2N5GPR8_9BACI</name>
<gene>
    <name evidence="1" type="ORF">CU635_05460</name>
    <name evidence="2" type="ORF">CVD25_03335</name>
</gene>
<evidence type="ECO:0000313" key="2">
    <source>
        <dbReference type="EMBL" id="PLS00449.1"/>
    </source>
</evidence>
<evidence type="ECO:0000313" key="4">
    <source>
        <dbReference type="Proteomes" id="UP000235114"/>
    </source>
</evidence>
<comment type="caution">
    <text evidence="1">The sequence shown here is derived from an EMBL/GenBank/DDBJ whole genome shotgun (WGS) entry which is preliminary data.</text>
</comment>
<reference evidence="2 4" key="2">
    <citation type="submission" date="2017-12" db="EMBL/GenBank/DDBJ databases">
        <title>Comparative Functional Genomics of Dry Heat Resistant strains isolated from the Viking Spacecraft.</title>
        <authorList>
            <person name="Seuylemezian A."/>
            <person name="Cooper K."/>
            <person name="Vaishampayan P."/>
        </authorList>
    </citation>
    <scope>NUCLEOTIDE SEQUENCE [LARGE SCALE GENOMIC DNA]</scope>
    <source>
        <strain evidence="2 4">ATCC 29669</strain>
    </source>
</reference>
<sequence length="75" mass="9420">MLGMIINEKEHKELQYLLKREMDEIIFDRNDERIEPLIKRAMQERYHLLFNLFKRIADPYEYMKYMPTKNRIKKV</sequence>
<dbReference type="EMBL" id="PGVD01000011">
    <property type="protein sequence ID" value="PLS00449.1"/>
    <property type="molecule type" value="Genomic_DNA"/>
</dbReference>
<organism evidence="1 3">
    <name type="scientific">Bacillus canaveralius</name>
    <dbReference type="NCBI Taxonomy" id="1403243"/>
    <lineage>
        <taxon>Bacteria</taxon>
        <taxon>Bacillati</taxon>
        <taxon>Bacillota</taxon>
        <taxon>Bacilli</taxon>
        <taxon>Bacillales</taxon>
        <taxon>Bacillaceae</taxon>
        <taxon>Bacillus</taxon>
    </lineage>
</organism>
<reference evidence="1 3" key="1">
    <citation type="submission" date="2017-11" db="EMBL/GenBank/DDBJ databases">
        <title>Comparitive Functional Genomics of Dry Heat Resistant strains isolated from the Viking Spacecraft.</title>
        <authorList>
            <person name="Seuylemezian A."/>
            <person name="Cooper K."/>
            <person name="Vaishampayan P."/>
        </authorList>
    </citation>
    <scope>NUCLEOTIDE SEQUENCE [LARGE SCALE GENOMIC DNA]</scope>
    <source>
        <strain evidence="1 3">M4.6</strain>
    </source>
</reference>
<dbReference type="AlphaFoldDB" id="A0A2N5GPR8"/>
<proteinExistence type="predicted"/>
<dbReference type="RefSeq" id="WP_101576173.1">
    <property type="nucleotide sequence ID" value="NZ_PGVA01000011.1"/>
</dbReference>
<dbReference type="Proteomes" id="UP000234951">
    <property type="component" value="Unassembled WGS sequence"/>
</dbReference>
<dbReference type="OrthoDB" id="2971867at2"/>
<accession>A0A2N5GPR8</accession>
<dbReference type="EMBL" id="PGVA01000011">
    <property type="protein sequence ID" value="PLR84726.1"/>
    <property type="molecule type" value="Genomic_DNA"/>
</dbReference>